<feature type="transmembrane region" description="Helical" evidence="1">
    <location>
        <begin position="28"/>
        <end position="47"/>
    </location>
</feature>
<dbReference type="AlphaFoldDB" id="A0A6A4S450"/>
<keyword evidence="1" id="KW-0472">Membrane</keyword>
<evidence type="ECO:0000313" key="2">
    <source>
        <dbReference type="EMBL" id="KAF0026410.1"/>
    </source>
</evidence>
<dbReference type="Proteomes" id="UP000438429">
    <property type="component" value="Unassembled WGS sequence"/>
</dbReference>
<keyword evidence="1" id="KW-1133">Transmembrane helix</keyword>
<gene>
    <name evidence="2" type="ORF">F2P81_021147</name>
</gene>
<reference evidence="2 3" key="1">
    <citation type="submission" date="2019-06" db="EMBL/GenBank/DDBJ databases">
        <title>Draft genomes of female and male turbot (Scophthalmus maximus).</title>
        <authorList>
            <person name="Xu H."/>
            <person name="Xu X.-W."/>
            <person name="Shao C."/>
            <person name="Chen S."/>
        </authorList>
    </citation>
    <scope>NUCLEOTIDE SEQUENCE [LARGE SCALE GENOMIC DNA]</scope>
    <source>
        <strain evidence="2">Ysfricsl-2016a</strain>
        <tissue evidence="2">Blood</tissue>
    </source>
</reference>
<dbReference type="EMBL" id="VEVO01000019">
    <property type="protein sequence ID" value="KAF0026410.1"/>
    <property type="molecule type" value="Genomic_DNA"/>
</dbReference>
<organism evidence="2 3">
    <name type="scientific">Scophthalmus maximus</name>
    <name type="common">Turbot</name>
    <name type="synonym">Psetta maxima</name>
    <dbReference type="NCBI Taxonomy" id="52904"/>
    <lineage>
        <taxon>Eukaryota</taxon>
        <taxon>Metazoa</taxon>
        <taxon>Chordata</taxon>
        <taxon>Craniata</taxon>
        <taxon>Vertebrata</taxon>
        <taxon>Euteleostomi</taxon>
        <taxon>Actinopterygii</taxon>
        <taxon>Neopterygii</taxon>
        <taxon>Teleostei</taxon>
        <taxon>Neoteleostei</taxon>
        <taxon>Acanthomorphata</taxon>
        <taxon>Carangaria</taxon>
        <taxon>Pleuronectiformes</taxon>
        <taxon>Pleuronectoidei</taxon>
        <taxon>Scophthalmidae</taxon>
        <taxon>Scophthalmus</taxon>
    </lineage>
</organism>
<protein>
    <submittedName>
        <fullName evidence="2">Uncharacterized protein</fullName>
    </submittedName>
</protein>
<name>A0A6A4S450_SCOMX</name>
<sequence length="73" mass="8222">MTVAAAPSDEPLRVLWRPLQDFNGLLKGWSEVVAAALAALVEMFLAFDRAKLLLIRYDLALYSLKFSDDYMEA</sequence>
<evidence type="ECO:0000313" key="3">
    <source>
        <dbReference type="Proteomes" id="UP000438429"/>
    </source>
</evidence>
<accession>A0A6A4S450</accession>
<comment type="caution">
    <text evidence="2">The sequence shown here is derived from an EMBL/GenBank/DDBJ whole genome shotgun (WGS) entry which is preliminary data.</text>
</comment>
<proteinExistence type="predicted"/>
<evidence type="ECO:0000256" key="1">
    <source>
        <dbReference type="SAM" id="Phobius"/>
    </source>
</evidence>
<keyword evidence="1" id="KW-0812">Transmembrane</keyword>